<keyword evidence="6" id="KW-1133">Transmembrane helix</keyword>
<dbReference type="Gene3D" id="1.50.40.10">
    <property type="entry name" value="Mitochondrial carrier domain"/>
    <property type="match status" value="1"/>
</dbReference>
<dbReference type="PROSITE" id="PS50920">
    <property type="entry name" value="SOLCAR"/>
    <property type="match status" value="1"/>
</dbReference>
<sequence>MNIGGATGIVSWFFSYPMDVIKSRVQSNNSPSTKLIPNIKQIWNETTPRGKNFFKGVSVTLVRAFPVNAISFTIYELVKKEISQD</sequence>
<evidence type="ECO:0000256" key="7">
    <source>
        <dbReference type="ARBA" id="ARBA00023128"/>
    </source>
</evidence>
<evidence type="ECO:0000256" key="8">
    <source>
        <dbReference type="ARBA" id="ARBA00023136"/>
    </source>
</evidence>
<reference evidence="11 12" key="1">
    <citation type="journal article" date="2015" name="Genome Biol. Evol.">
        <title>Phylogenomic analyses indicate that early fungi evolved digesting cell walls of algal ancestors of land plants.</title>
        <authorList>
            <person name="Chang Y."/>
            <person name="Wang S."/>
            <person name="Sekimoto S."/>
            <person name="Aerts A.L."/>
            <person name="Choi C."/>
            <person name="Clum A."/>
            <person name="LaButti K.M."/>
            <person name="Lindquist E.A."/>
            <person name="Yee Ngan C."/>
            <person name="Ohm R.A."/>
            <person name="Salamov A.A."/>
            <person name="Grigoriev I.V."/>
            <person name="Spatafora J.W."/>
            <person name="Berbee M.L."/>
        </authorList>
    </citation>
    <scope>NUCLEOTIDE SEQUENCE [LARGE SCALE GENOMIC DNA]</scope>
    <source>
        <strain evidence="11 12">NRRL 28638</strain>
    </source>
</reference>
<keyword evidence="3 10" id="KW-0813">Transport</keyword>
<proteinExistence type="inferred from homology"/>
<dbReference type="InterPro" id="IPR018108">
    <property type="entry name" value="MCP_transmembrane"/>
</dbReference>
<dbReference type="AlphaFoldDB" id="A0A137NZQ2"/>
<dbReference type="Proteomes" id="UP000070444">
    <property type="component" value="Unassembled WGS sequence"/>
</dbReference>
<protein>
    <submittedName>
        <fullName evidence="11">Mitochondrial substrate carrier</fullName>
    </submittedName>
</protein>
<dbReference type="GO" id="GO:0031966">
    <property type="term" value="C:mitochondrial membrane"/>
    <property type="evidence" value="ECO:0007669"/>
    <property type="project" value="UniProtKB-SubCell"/>
</dbReference>
<keyword evidence="5" id="KW-0677">Repeat</keyword>
<gene>
    <name evidence="11" type="ORF">CONCODRAFT_9595</name>
</gene>
<dbReference type="InterPro" id="IPR050567">
    <property type="entry name" value="Mitochondrial_Carrier"/>
</dbReference>
<evidence type="ECO:0000256" key="6">
    <source>
        <dbReference type="ARBA" id="ARBA00022989"/>
    </source>
</evidence>
<comment type="similarity">
    <text evidence="2 10">Belongs to the mitochondrial carrier (TC 2.A.29) family.</text>
</comment>
<dbReference type="InterPro" id="IPR023395">
    <property type="entry name" value="MCP_dom_sf"/>
</dbReference>
<evidence type="ECO:0000256" key="3">
    <source>
        <dbReference type="ARBA" id="ARBA00022448"/>
    </source>
</evidence>
<comment type="subcellular location">
    <subcellularLocation>
        <location evidence="1">Mitochondrion membrane</location>
        <topology evidence="1">Multi-pass membrane protein</topology>
    </subcellularLocation>
</comment>
<feature type="repeat" description="Solcar" evidence="9">
    <location>
        <begin position="1"/>
        <end position="81"/>
    </location>
</feature>
<keyword evidence="8 9" id="KW-0472">Membrane</keyword>
<organism evidence="11 12">
    <name type="scientific">Conidiobolus coronatus (strain ATCC 28846 / CBS 209.66 / NRRL 28638)</name>
    <name type="common">Delacroixia coronata</name>
    <dbReference type="NCBI Taxonomy" id="796925"/>
    <lineage>
        <taxon>Eukaryota</taxon>
        <taxon>Fungi</taxon>
        <taxon>Fungi incertae sedis</taxon>
        <taxon>Zoopagomycota</taxon>
        <taxon>Entomophthoromycotina</taxon>
        <taxon>Entomophthoromycetes</taxon>
        <taxon>Entomophthorales</taxon>
        <taxon>Ancylistaceae</taxon>
        <taxon>Conidiobolus</taxon>
    </lineage>
</organism>
<evidence type="ECO:0000256" key="10">
    <source>
        <dbReference type="RuleBase" id="RU000488"/>
    </source>
</evidence>
<evidence type="ECO:0000256" key="5">
    <source>
        <dbReference type="ARBA" id="ARBA00022737"/>
    </source>
</evidence>
<keyword evidence="7" id="KW-0496">Mitochondrion</keyword>
<evidence type="ECO:0000256" key="9">
    <source>
        <dbReference type="PROSITE-ProRule" id="PRU00282"/>
    </source>
</evidence>
<evidence type="ECO:0000256" key="2">
    <source>
        <dbReference type="ARBA" id="ARBA00006375"/>
    </source>
</evidence>
<evidence type="ECO:0000256" key="4">
    <source>
        <dbReference type="ARBA" id="ARBA00022692"/>
    </source>
</evidence>
<dbReference type="GO" id="GO:0022857">
    <property type="term" value="F:transmembrane transporter activity"/>
    <property type="evidence" value="ECO:0007669"/>
    <property type="project" value="TreeGrafter"/>
</dbReference>
<keyword evidence="4 9" id="KW-0812">Transmembrane</keyword>
<dbReference type="SUPFAM" id="SSF103506">
    <property type="entry name" value="Mitochondrial carrier"/>
    <property type="match status" value="1"/>
</dbReference>
<dbReference type="OrthoDB" id="2382881at2759"/>
<keyword evidence="12" id="KW-1185">Reference proteome</keyword>
<evidence type="ECO:0000313" key="12">
    <source>
        <dbReference type="Proteomes" id="UP000070444"/>
    </source>
</evidence>
<dbReference type="EMBL" id="KQ964589">
    <property type="protein sequence ID" value="KXN68212.1"/>
    <property type="molecule type" value="Genomic_DNA"/>
</dbReference>
<dbReference type="PANTHER" id="PTHR45624">
    <property type="entry name" value="MITOCHONDRIAL BASIC AMINO ACIDS TRANSPORTER-RELATED"/>
    <property type="match status" value="1"/>
</dbReference>
<dbReference type="Pfam" id="PF00153">
    <property type="entry name" value="Mito_carr"/>
    <property type="match status" value="1"/>
</dbReference>
<dbReference type="PANTHER" id="PTHR45624:SF10">
    <property type="entry name" value="SLC (SOLUTE CARRIER) HOMOLOG"/>
    <property type="match status" value="1"/>
</dbReference>
<evidence type="ECO:0000256" key="1">
    <source>
        <dbReference type="ARBA" id="ARBA00004225"/>
    </source>
</evidence>
<evidence type="ECO:0000313" key="11">
    <source>
        <dbReference type="EMBL" id="KXN68212.1"/>
    </source>
</evidence>
<accession>A0A137NZQ2</accession>
<name>A0A137NZQ2_CONC2</name>